<dbReference type="Proteomes" id="UP000087766">
    <property type="component" value="Chromosome 7"/>
</dbReference>
<evidence type="ECO:0000313" key="2">
    <source>
        <dbReference type="Proteomes" id="UP000087766"/>
    </source>
</evidence>
<protein>
    <submittedName>
        <fullName evidence="3">Uncharacterized protein LOC106766477</fullName>
    </submittedName>
</protein>
<dbReference type="PANTHER" id="PTHR33132">
    <property type="entry name" value="OSJNBB0118P14.9 PROTEIN"/>
    <property type="match status" value="1"/>
</dbReference>
<gene>
    <name evidence="3" type="primary">LOC106766477</name>
</gene>
<dbReference type="AlphaFoldDB" id="A0A1S3UKY7"/>
<evidence type="ECO:0000256" key="1">
    <source>
        <dbReference type="SAM" id="MobiDB-lite"/>
    </source>
</evidence>
<dbReference type="OrthoDB" id="638181at2759"/>
<dbReference type="KEGG" id="vra:106766477"/>
<evidence type="ECO:0000313" key="3">
    <source>
        <dbReference type="RefSeq" id="XP_014506687.1"/>
    </source>
</evidence>
<proteinExistence type="predicted"/>
<dbReference type="GeneID" id="106766477"/>
<sequence length="106" mass="11708">MASNTVFTSSRSQHSHPNQLTRTCSCSPTTHPGSFRCTKHKKPPRAMPRTPNHSDLSMAAKANSLKAVLLQMLRPSSHDLHKRKSFQPRPTRFSLMNADTAAVAVS</sequence>
<feature type="compositionally biased region" description="Polar residues" evidence="1">
    <location>
        <begin position="1"/>
        <end position="32"/>
    </location>
</feature>
<keyword evidence="2" id="KW-1185">Reference proteome</keyword>
<dbReference type="Gramene" id="Vradi07g20860.1">
    <property type="protein sequence ID" value="Vradi07g20860.1"/>
    <property type="gene ID" value="Vradi07g20860"/>
</dbReference>
<name>A0A1S3UKY7_VIGRR</name>
<dbReference type="PANTHER" id="PTHR33132:SF113">
    <property type="entry name" value="SERINE-RICH PROTEIN-LIKE PROTEIN"/>
    <property type="match status" value="1"/>
</dbReference>
<reference evidence="2" key="1">
    <citation type="journal article" date="2014" name="Nat. Commun.">
        <title>Genome sequence of mungbean and insights into evolution within Vigna species.</title>
        <authorList>
            <person name="Kang Y.J."/>
            <person name="Kim S.K."/>
            <person name="Kim M.Y."/>
            <person name="Lestari P."/>
            <person name="Kim K.H."/>
            <person name="Ha B.K."/>
            <person name="Jun T.H."/>
            <person name="Hwang W.J."/>
            <person name="Lee T."/>
            <person name="Lee J."/>
            <person name="Shim S."/>
            <person name="Yoon M.Y."/>
            <person name="Jang Y.E."/>
            <person name="Han K.S."/>
            <person name="Taeprayoon P."/>
            <person name="Yoon N."/>
            <person name="Somta P."/>
            <person name="Tanya P."/>
            <person name="Kim K.S."/>
            <person name="Gwag J.G."/>
            <person name="Moon J.K."/>
            <person name="Lee Y.H."/>
            <person name="Park B.S."/>
            <person name="Bombarely A."/>
            <person name="Doyle J.J."/>
            <person name="Jackson S.A."/>
            <person name="Schafleitner R."/>
            <person name="Srinives P."/>
            <person name="Varshney R.K."/>
            <person name="Lee S.H."/>
        </authorList>
    </citation>
    <scope>NUCLEOTIDE SEQUENCE [LARGE SCALE GENOMIC DNA]</scope>
    <source>
        <strain evidence="2">cv. VC1973A</strain>
    </source>
</reference>
<feature type="region of interest" description="Disordered" evidence="1">
    <location>
        <begin position="1"/>
        <end position="55"/>
    </location>
</feature>
<reference evidence="3" key="2">
    <citation type="submission" date="2025-08" db="UniProtKB">
        <authorList>
            <consortium name="RefSeq"/>
        </authorList>
    </citation>
    <scope>IDENTIFICATION</scope>
    <source>
        <tissue evidence="3">Leaf</tissue>
    </source>
</reference>
<dbReference type="RefSeq" id="XP_014506687.1">
    <property type="nucleotide sequence ID" value="XM_014651201.1"/>
</dbReference>
<dbReference type="STRING" id="3916.A0A1S3UKY7"/>
<accession>A0A1S3UKY7</accession>
<organism evidence="2 3">
    <name type="scientific">Vigna radiata var. radiata</name>
    <name type="common">Mung bean</name>
    <name type="synonym">Phaseolus aureus</name>
    <dbReference type="NCBI Taxonomy" id="3916"/>
    <lineage>
        <taxon>Eukaryota</taxon>
        <taxon>Viridiplantae</taxon>
        <taxon>Streptophyta</taxon>
        <taxon>Embryophyta</taxon>
        <taxon>Tracheophyta</taxon>
        <taxon>Spermatophyta</taxon>
        <taxon>Magnoliopsida</taxon>
        <taxon>eudicotyledons</taxon>
        <taxon>Gunneridae</taxon>
        <taxon>Pentapetalae</taxon>
        <taxon>rosids</taxon>
        <taxon>fabids</taxon>
        <taxon>Fabales</taxon>
        <taxon>Fabaceae</taxon>
        <taxon>Papilionoideae</taxon>
        <taxon>50 kb inversion clade</taxon>
        <taxon>NPAAA clade</taxon>
        <taxon>indigoferoid/millettioid clade</taxon>
        <taxon>Phaseoleae</taxon>
        <taxon>Vigna</taxon>
    </lineage>
</organism>